<dbReference type="AlphaFoldDB" id="A0A934VV31"/>
<dbReference type="RefSeq" id="WP_200686368.1">
    <property type="nucleotide sequence ID" value="NZ_JAEPRQ010000003.1"/>
</dbReference>
<dbReference type="Proteomes" id="UP000640485">
    <property type="component" value="Unassembled WGS sequence"/>
</dbReference>
<accession>A0A934VV31</accession>
<comment type="caution">
    <text evidence="1">The sequence shown here is derived from an EMBL/GenBank/DDBJ whole genome shotgun (WGS) entry which is preliminary data.</text>
</comment>
<organism evidence="1 2">
    <name type="scientific">Paracoccus caeni</name>
    <dbReference type="NCBI Taxonomy" id="657651"/>
    <lineage>
        <taxon>Bacteria</taxon>
        <taxon>Pseudomonadati</taxon>
        <taxon>Pseudomonadota</taxon>
        <taxon>Alphaproteobacteria</taxon>
        <taxon>Rhodobacterales</taxon>
        <taxon>Paracoccaceae</taxon>
        <taxon>Paracoccus</taxon>
    </lineage>
</organism>
<dbReference type="EMBL" id="JAEPRQ010000003">
    <property type="protein sequence ID" value="MBK4216481.1"/>
    <property type="molecule type" value="Genomic_DNA"/>
</dbReference>
<keyword evidence="2" id="KW-1185">Reference proteome</keyword>
<reference evidence="1" key="1">
    <citation type="submission" date="2021-01" db="EMBL/GenBank/DDBJ databases">
        <title>Paracoccus amoyensis sp. nov., isolated from the surface seawater along the coast of Xiamen Island, China.</title>
        <authorList>
            <person name="Lyu L."/>
        </authorList>
    </citation>
    <scope>NUCLEOTIDE SEQUENCE</scope>
    <source>
        <strain evidence="1">MJ17</strain>
    </source>
</reference>
<dbReference type="InterPro" id="IPR016187">
    <property type="entry name" value="CTDL_fold"/>
</dbReference>
<protein>
    <recommendedName>
        <fullName evidence="3">Sulfatase-modifying factor enzyme domain-containing protein</fullName>
    </recommendedName>
</protein>
<evidence type="ECO:0000313" key="1">
    <source>
        <dbReference type="EMBL" id="MBK4216481.1"/>
    </source>
</evidence>
<name>A0A934VV31_9RHOB</name>
<gene>
    <name evidence="1" type="ORF">JJJ17_11140</name>
</gene>
<evidence type="ECO:0008006" key="3">
    <source>
        <dbReference type="Google" id="ProtNLM"/>
    </source>
</evidence>
<evidence type="ECO:0000313" key="2">
    <source>
        <dbReference type="Proteomes" id="UP000640485"/>
    </source>
</evidence>
<dbReference type="SUPFAM" id="SSF56436">
    <property type="entry name" value="C-type lectin-like"/>
    <property type="match status" value="1"/>
</dbReference>
<sequence>MTASHNITKTQVLGRIPIAVAEAALTAGGLPVTWRDPGDPDKLAFQGKSAPVWLIRDLATGNLTLTGAPEDLPKDLPRPSVAEIIGLLLCNDPVENLAGLQAAEGREEADLLTPIVALSASADPVISDRAREVLTLNAVAVTLLARSDAAAALFSLPGWRREKLQIMRWWMQEPPSDPGTVEAAIDRALTDPDWEIAVTAMLAAGRLRLSRLSSRVRRLTLPDRTQQGVAPAEARLLLALRDACLRRLGQPVGKASPPGIAELLEGDPDHLPPDFRDFAAALLLPLPVGTAPPEVEGILSGAGGPRLADGRLLCWVPPGVYRLGTPYPLRHSLPNPRHLFRLSQGFFIDAEPRPAAPLSTAIENAAEIARTLSHRVALPSPAMWEAAMRGADGRRFPWGTNAAMRMDQSPFGLTGMLGGPGEWLAAEDGVTAIWAGGKDGPIPAHHFVSRGSESRAYRYVFMIQVLRRSDSICL</sequence>
<proteinExistence type="predicted"/>